<feature type="domain" description="Aconitase A/isopropylmalate dehydratase small subunit swivel" evidence="3">
    <location>
        <begin position="65"/>
        <end position="112"/>
    </location>
</feature>
<dbReference type="NCBIfam" id="TIGR02087">
    <property type="entry name" value="LEUD_arch"/>
    <property type="match status" value="1"/>
</dbReference>
<proteinExistence type="inferred from homology"/>
<dbReference type="Proteomes" id="UP000249467">
    <property type="component" value="Unassembled WGS sequence"/>
</dbReference>
<name>A0A2W4Y6Q5_9CYAN</name>
<dbReference type="InterPro" id="IPR050075">
    <property type="entry name" value="LeuD"/>
</dbReference>
<gene>
    <name evidence="4" type="ORF">DCF19_06180</name>
</gene>
<protein>
    <submittedName>
        <fullName evidence="4">3-isopropylmalate dehydratase</fullName>
    </submittedName>
</protein>
<evidence type="ECO:0000256" key="2">
    <source>
        <dbReference type="ARBA" id="ARBA00023239"/>
    </source>
</evidence>
<accession>A0A2W4Y6Q5</accession>
<dbReference type="CDD" id="cd01577">
    <property type="entry name" value="IPMI_Swivel"/>
    <property type="match status" value="1"/>
</dbReference>
<dbReference type="InterPro" id="IPR015928">
    <property type="entry name" value="Aconitase/3IPM_dehydase_swvl"/>
</dbReference>
<dbReference type="InterPro" id="IPR011827">
    <property type="entry name" value="LeuD_type2/HacB/DmdB"/>
</dbReference>
<dbReference type="GO" id="GO:0016836">
    <property type="term" value="F:hydro-lyase activity"/>
    <property type="evidence" value="ECO:0007669"/>
    <property type="project" value="InterPro"/>
</dbReference>
<dbReference type="PANTHER" id="PTHR43345:SF2">
    <property type="entry name" value="3-ISOPROPYLMALATE DEHYDRATASE SMALL SUBUNIT 1"/>
    <property type="match status" value="1"/>
</dbReference>
<evidence type="ECO:0000313" key="4">
    <source>
        <dbReference type="EMBL" id="PZO42625.1"/>
    </source>
</evidence>
<dbReference type="EMBL" id="QBML01000006">
    <property type="protein sequence ID" value="PZO42625.1"/>
    <property type="molecule type" value="Genomic_DNA"/>
</dbReference>
<reference evidence="4 5" key="1">
    <citation type="submission" date="2018-04" db="EMBL/GenBank/DDBJ databases">
        <authorList>
            <person name="Go L.Y."/>
            <person name="Mitchell J.A."/>
        </authorList>
    </citation>
    <scope>NUCLEOTIDE SEQUENCE [LARGE SCALE GENOMIC DNA]</scope>
    <source>
        <strain evidence="4">ULC066bin1</strain>
    </source>
</reference>
<dbReference type="SUPFAM" id="SSF52016">
    <property type="entry name" value="LeuD/IlvD-like"/>
    <property type="match status" value="1"/>
</dbReference>
<dbReference type="InterPro" id="IPR033940">
    <property type="entry name" value="IPMI_Swivel"/>
</dbReference>
<organism evidence="4 5">
    <name type="scientific">Pseudanabaena frigida</name>
    <dbReference type="NCBI Taxonomy" id="945775"/>
    <lineage>
        <taxon>Bacteria</taxon>
        <taxon>Bacillati</taxon>
        <taxon>Cyanobacteriota</taxon>
        <taxon>Cyanophyceae</taxon>
        <taxon>Pseudanabaenales</taxon>
        <taxon>Pseudanabaenaceae</taxon>
        <taxon>Pseudanabaena</taxon>
    </lineage>
</organism>
<keyword evidence="2" id="KW-0456">Lyase</keyword>
<comment type="caution">
    <text evidence="4">The sequence shown here is derived from an EMBL/GenBank/DDBJ whole genome shotgun (WGS) entry which is preliminary data.</text>
</comment>
<comment type="similarity">
    <text evidence="1">Belongs to the LeuD family. LeuD type 2 subfamily.</text>
</comment>
<dbReference type="InterPro" id="IPR000573">
    <property type="entry name" value="AconitaseA/IPMdHydase_ssu_swvl"/>
</dbReference>
<evidence type="ECO:0000256" key="1">
    <source>
        <dbReference type="ARBA" id="ARBA00009869"/>
    </source>
</evidence>
<dbReference type="PANTHER" id="PTHR43345">
    <property type="entry name" value="3-ISOPROPYLMALATE DEHYDRATASE SMALL SUBUNIT 2-RELATED-RELATED"/>
    <property type="match status" value="1"/>
</dbReference>
<evidence type="ECO:0000259" key="3">
    <source>
        <dbReference type="Pfam" id="PF00694"/>
    </source>
</evidence>
<evidence type="ECO:0000313" key="5">
    <source>
        <dbReference type="Proteomes" id="UP000249467"/>
    </source>
</evidence>
<dbReference type="Pfam" id="PF00694">
    <property type="entry name" value="Aconitase_C"/>
    <property type="match status" value="1"/>
</dbReference>
<dbReference type="AlphaFoldDB" id="A0A2W4Y6Q5"/>
<reference evidence="4 5" key="2">
    <citation type="submission" date="2018-06" db="EMBL/GenBank/DDBJ databases">
        <title>Metagenomic assembly of (sub)arctic Cyanobacteria and their associated microbiome from non-axenic cultures.</title>
        <authorList>
            <person name="Baurain D."/>
        </authorList>
    </citation>
    <scope>NUCLEOTIDE SEQUENCE [LARGE SCALE GENOMIC DNA]</scope>
    <source>
        <strain evidence="4">ULC066bin1</strain>
    </source>
</reference>
<dbReference type="FunFam" id="3.20.19.10:FF:000007">
    <property type="entry name" value="Isopropylmalate/citramalate isomerase small subunit"/>
    <property type="match status" value="1"/>
</dbReference>
<dbReference type="Gene3D" id="3.20.19.10">
    <property type="entry name" value="Aconitase, domain 4"/>
    <property type="match status" value="1"/>
</dbReference>
<sequence length="182" mass="19977">MSKTIKGKVFVLDDNIDTDQIIPAEYLTLVPSKPDEYEKLGSYAMIGLPDRYDRFIAEGESKTIYSIIVAGENFGCGSSREHAPIALGAAGLDAVVAQSYARIFFRNCTATGELYPWESVDRLVDCFKTGEEATIDFDNNVIINETTGKTFVLKSLGDVRPVIDAGGLFDYARQTGMIPTRV</sequence>